<dbReference type="Gene3D" id="3.90.1200.10">
    <property type="match status" value="1"/>
</dbReference>
<dbReference type="SUPFAM" id="SSF56112">
    <property type="entry name" value="Protein kinase-like (PK-like)"/>
    <property type="match status" value="1"/>
</dbReference>
<protein>
    <recommendedName>
        <fullName evidence="2">Aminoglycoside phosphotransferase domain-containing protein</fullName>
    </recommendedName>
</protein>
<evidence type="ECO:0000313" key="4">
    <source>
        <dbReference type="Proteomes" id="UP000002038"/>
    </source>
</evidence>
<dbReference type="PANTHER" id="PTHR21310">
    <property type="entry name" value="AMINOGLYCOSIDE PHOSPHOTRANSFERASE-RELATED-RELATED"/>
    <property type="match status" value="1"/>
</dbReference>
<dbReference type="Proteomes" id="UP000002038">
    <property type="component" value="Unassembled WGS sequence"/>
</dbReference>
<feature type="domain" description="Aminoglycoside phosphotransferase" evidence="2">
    <location>
        <begin position="100"/>
        <end position="252"/>
    </location>
</feature>
<accession>A0A179UGL8</accession>
<dbReference type="OrthoDB" id="4177579at2759"/>
<proteinExistence type="predicted"/>
<dbReference type="EMBL" id="GG657452">
    <property type="protein sequence ID" value="OAT07185.1"/>
    <property type="molecule type" value="Genomic_DNA"/>
</dbReference>
<keyword evidence="4" id="KW-1185">Reference proteome</keyword>
<evidence type="ECO:0000313" key="3">
    <source>
        <dbReference type="EMBL" id="OAT07185.1"/>
    </source>
</evidence>
<dbReference type="GeneID" id="8505642"/>
<reference evidence="4" key="1">
    <citation type="journal article" date="2015" name="PLoS Genet.">
        <title>The dynamic genome and transcriptome of the human fungal pathogen Blastomyces and close relative Emmonsia.</title>
        <authorList>
            <person name="Munoz J.F."/>
            <person name="Gauthier G.M."/>
            <person name="Desjardins C.A."/>
            <person name="Gallo J.E."/>
            <person name="Holder J."/>
            <person name="Sullivan T.D."/>
            <person name="Marty A.J."/>
            <person name="Carmen J.C."/>
            <person name="Chen Z."/>
            <person name="Ding L."/>
            <person name="Gujja S."/>
            <person name="Magrini V."/>
            <person name="Misas E."/>
            <person name="Mitreva M."/>
            <person name="Priest M."/>
            <person name="Saif S."/>
            <person name="Whiston E.A."/>
            <person name="Young S."/>
            <person name="Zeng Q."/>
            <person name="Goldman W.E."/>
            <person name="Mardis E.R."/>
            <person name="Taylor J.W."/>
            <person name="McEwen J.G."/>
            <person name="Clay O.K."/>
            <person name="Klein B.S."/>
            <person name="Cuomo C.A."/>
        </authorList>
    </citation>
    <scope>NUCLEOTIDE SEQUENCE [LARGE SCALE GENOMIC DNA]</scope>
    <source>
        <strain evidence="4">SLH14081</strain>
    </source>
</reference>
<dbReference type="PANTHER" id="PTHR21310:SF58">
    <property type="entry name" value="AMINOGLYCOSIDE PHOSPHOTRANSFERASE DOMAIN-CONTAINING PROTEIN"/>
    <property type="match status" value="1"/>
</dbReference>
<dbReference type="KEGG" id="bgh:BDBG_16780"/>
<dbReference type="AlphaFoldDB" id="A0A179UGL8"/>
<dbReference type="InterPro" id="IPR051678">
    <property type="entry name" value="AGP_Transferase"/>
</dbReference>
<organism evidence="3 4">
    <name type="scientific">Blastomyces gilchristii (strain SLH14081)</name>
    <name type="common">Blastomyces dermatitidis</name>
    <dbReference type="NCBI Taxonomy" id="559298"/>
    <lineage>
        <taxon>Eukaryota</taxon>
        <taxon>Fungi</taxon>
        <taxon>Dikarya</taxon>
        <taxon>Ascomycota</taxon>
        <taxon>Pezizomycotina</taxon>
        <taxon>Eurotiomycetes</taxon>
        <taxon>Eurotiomycetidae</taxon>
        <taxon>Onygenales</taxon>
        <taxon>Ajellomycetaceae</taxon>
        <taxon>Blastomyces</taxon>
    </lineage>
</organism>
<dbReference type="Pfam" id="PF01636">
    <property type="entry name" value="APH"/>
    <property type="match status" value="1"/>
</dbReference>
<dbReference type="InterPro" id="IPR011009">
    <property type="entry name" value="Kinase-like_dom_sf"/>
</dbReference>
<feature type="compositionally biased region" description="Pro residues" evidence="1">
    <location>
        <begin position="52"/>
        <end position="61"/>
    </location>
</feature>
<dbReference type="InterPro" id="IPR002575">
    <property type="entry name" value="Aminoglycoside_PTrfase"/>
</dbReference>
<dbReference type="RefSeq" id="XP_031577633.1">
    <property type="nucleotide sequence ID" value="XM_031724663.1"/>
</dbReference>
<sequence>MVEPVRESVKQVDPSRWLIGSLMLRRSSFASDTATWKDDGDNSNYTLMDAPTPRPPTTPLPPNDPHLALVYDAGDSSAVWSIGHNAFCKVKLIVRGTTPEVATLEFLHSQRTRGFEVPKILHYVECGDRYYLFISKIPGRTLMQAWPNLNAYWREYYVKAIMEICKNLADWKGHMLAGVDGKSVPEQYLIKDGAAKDYSPMNLQKACEEIGMDCSNFVFYHADLGPGNIIVENDPKSGAIGIIDWETAGYFPRGWVRTKFRISSGMNLGADVTEPTSWRSKVQKLLGDQGFEDYSNAWQLWWY</sequence>
<dbReference type="VEuPathDB" id="FungiDB:BDBG_16780"/>
<evidence type="ECO:0000256" key="1">
    <source>
        <dbReference type="SAM" id="MobiDB-lite"/>
    </source>
</evidence>
<name>A0A179UGL8_BLAGS</name>
<feature type="region of interest" description="Disordered" evidence="1">
    <location>
        <begin position="40"/>
        <end position="61"/>
    </location>
</feature>
<gene>
    <name evidence="3" type="ORF">BDBG_16780</name>
</gene>
<evidence type="ECO:0000259" key="2">
    <source>
        <dbReference type="Pfam" id="PF01636"/>
    </source>
</evidence>
<dbReference type="CDD" id="cd05120">
    <property type="entry name" value="APH_ChoK_like"/>
    <property type="match status" value="1"/>
</dbReference>